<dbReference type="PANTHER" id="PTHR21198">
    <property type="entry name" value="GLUTAMATE RACEMASE"/>
    <property type="match status" value="1"/>
</dbReference>
<evidence type="ECO:0000313" key="8">
    <source>
        <dbReference type="EMBL" id="WQD40698.1"/>
    </source>
</evidence>
<dbReference type="InterPro" id="IPR015942">
    <property type="entry name" value="Asp/Glu/hydantoin_racemase"/>
</dbReference>
<evidence type="ECO:0000256" key="1">
    <source>
        <dbReference type="ARBA" id="ARBA00001602"/>
    </source>
</evidence>
<dbReference type="InterPro" id="IPR018187">
    <property type="entry name" value="Asp/Glu_racemase_AS_1"/>
</dbReference>
<comment type="catalytic activity">
    <reaction evidence="1 7">
        <text>L-glutamate = D-glutamate</text>
        <dbReference type="Rhea" id="RHEA:12813"/>
        <dbReference type="ChEBI" id="CHEBI:29985"/>
        <dbReference type="ChEBI" id="CHEBI:29986"/>
        <dbReference type="EC" id="5.1.1.3"/>
    </reaction>
</comment>
<dbReference type="Pfam" id="PF01177">
    <property type="entry name" value="Asp_Glu_race"/>
    <property type="match status" value="1"/>
</dbReference>
<dbReference type="RefSeq" id="WP_114789867.1">
    <property type="nucleotide sequence ID" value="NZ_CP139960.1"/>
</dbReference>
<name>A0ABZ0WDB2_9BACT</name>
<feature type="binding site" evidence="7">
    <location>
        <begin position="194"/>
        <end position="195"/>
    </location>
    <ligand>
        <name>substrate</name>
    </ligand>
</feature>
<feature type="binding site" evidence="7">
    <location>
        <begin position="75"/>
        <end position="76"/>
    </location>
    <ligand>
        <name>substrate</name>
    </ligand>
</feature>
<dbReference type="HAMAP" id="MF_00258">
    <property type="entry name" value="Glu_racemase"/>
    <property type="match status" value="1"/>
</dbReference>
<comment type="similarity">
    <text evidence="7">Belongs to the aspartate/glutamate racemases family.</text>
</comment>
<keyword evidence="5 7" id="KW-0413">Isomerase</keyword>
<protein>
    <recommendedName>
        <fullName evidence="2 7">Glutamate racemase</fullName>
        <ecNumber evidence="2 7">5.1.1.3</ecNumber>
    </recommendedName>
</protein>
<evidence type="ECO:0000313" key="9">
    <source>
        <dbReference type="Proteomes" id="UP001325680"/>
    </source>
</evidence>
<evidence type="ECO:0000256" key="7">
    <source>
        <dbReference type="HAMAP-Rule" id="MF_00258"/>
    </source>
</evidence>
<evidence type="ECO:0000256" key="4">
    <source>
        <dbReference type="ARBA" id="ARBA00022984"/>
    </source>
</evidence>
<dbReference type="GO" id="GO:0008881">
    <property type="term" value="F:glutamate racemase activity"/>
    <property type="evidence" value="ECO:0007669"/>
    <property type="project" value="UniProtKB-EC"/>
</dbReference>
<feature type="binding site" evidence="7">
    <location>
        <begin position="43"/>
        <end position="44"/>
    </location>
    <ligand>
        <name>substrate</name>
    </ligand>
</feature>
<feature type="active site" description="Proton donor/acceptor" evidence="7">
    <location>
        <position position="193"/>
    </location>
</feature>
<keyword evidence="9" id="KW-1185">Reference proteome</keyword>
<evidence type="ECO:0000256" key="6">
    <source>
        <dbReference type="ARBA" id="ARBA00023316"/>
    </source>
</evidence>
<dbReference type="InterPro" id="IPR001920">
    <property type="entry name" value="Asp/Glu_race"/>
</dbReference>
<feature type="active site" description="Proton donor/acceptor" evidence="7">
    <location>
        <position position="74"/>
    </location>
</feature>
<dbReference type="NCBIfam" id="TIGR00067">
    <property type="entry name" value="glut_race"/>
    <property type="match status" value="1"/>
</dbReference>
<dbReference type="Gene3D" id="3.40.50.1860">
    <property type="match status" value="2"/>
</dbReference>
<keyword evidence="6 7" id="KW-0961">Cell wall biogenesis/degradation</keyword>
<dbReference type="SUPFAM" id="SSF53681">
    <property type="entry name" value="Aspartate/glutamate racemase"/>
    <property type="match status" value="2"/>
</dbReference>
<gene>
    <name evidence="7 8" type="primary">murI</name>
    <name evidence="8" type="ORF">U0035_11115</name>
</gene>
<dbReference type="Proteomes" id="UP001325680">
    <property type="component" value="Chromosome"/>
</dbReference>
<dbReference type="InterPro" id="IPR004391">
    <property type="entry name" value="Glu_race"/>
</dbReference>
<keyword evidence="4 7" id="KW-0573">Peptidoglycan synthesis</keyword>
<evidence type="ECO:0000256" key="3">
    <source>
        <dbReference type="ARBA" id="ARBA00022960"/>
    </source>
</evidence>
<dbReference type="PROSITE" id="PS00924">
    <property type="entry name" value="ASP_GLU_RACEMASE_2"/>
    <property type="match status" value="1"/>
</dbReference>
<evidence type="ECO:0000256" key="2">
    <source>
        <dbReference type="ARBA" id="ARBA00013090"/>
    </source>
</evidence>
<dbReference type="InterPro" id="IPR033134">
    <property type="entry name" value="Asp/Glu_racemase_AS_2"/>
</dbReference>
<evidence type="ECO:0000256" key="5">
    <source>
        <dbReference type="ARBA" id="ARBA00023235"/>
    </source>
</evidence>
<dbReference type="EC" id="5.1.1.3" evidence="2 7"/>
<organism evidence="8 9">
    <name type="scientific">Niabella yanshanensis</name>
    <dbReference type="NCBI Taxonomy" id="577386"/>
    <lineage>
        <taxon>Bacteria</taxon>
        <taxon>Pseudomonadati</taxon>
        <taxon>Bacteroidota</taxon>
        <taxon>Chitinophagia</taxon>
        <taxon>Chitinophagales</taxon>
        <taxon>Chitinophagaceae</taxon>
        <taxon>Niabella</taxon>
    </lineage>
</organism>
<comment type="function">
    <text evidence="7">Provides the (R)-glutamate required for cell wall biosynthesis.</text>
</comment>
<keyword evidence="3 7" id="KW-0133">Cell shape</keyword>
<comment type="pathway">
    <text evidence="7">Cell wall biogenesis; peptidoglycan biosynthesis.</text>
</comment>
<sequence length="274" mass="30906">MSQEAPIGVFDSGYGGLTVLKELVQRLPQYDYLYLGDNARAPYGTRSFDTVYHYTLDAVKWFFEQGCQLVILACNTASAKALRTIQQNDLPLLAPDRRVLGVIRPTTEIIGKYSETREIGILATRGTVASDSYPIEIAKFYPDILTYQEACPMWVPIIENNEMDNAGTHHFIKKNLHNLFQKGDNIDVILLACTHYPLMLKQIREYVPVQVKLLTQGEIVAESLEDYLQRHPEIDEKCSKSGLVQFFTTDAAEDFDEKGSAFFGAPVKSKHVSM</sequence>
<dbReference type="EMBL" id="CP139960">
    <property type="protein sequence ID" value="WQD40698.1"/>
    <property type="molecule type" value="Genomic_DNA"/>
</dbReference>
<proteinExistence type="inferred from homology"/>
<feature type="binding site" evidence="7">
    <location>
        <begin position="11"/>
        <end position="12"/>
    </location>
    <ligand>
        <name>substrate</name>
    </ligand>
</feature>
<accession>A0ABZ0WDB2</accession>
<reference evidence="8 9" key="1">
    <citation type="submission" date="2023-12" db="EMBL/GenBank/DDBJ databases">
        <title>Genome sequencing and assembly of bacterial species from a model synthetic community.</title>
        <authorList>
            <person name="Hogle S.L."/>
        </authorList>
    </citation>
    <scope>NUCLEOTIDE SEQUENCE [LARGE SCALE GENOMIC DNA]</scope>
    <source>
        <strain evidence="8 9">HAMBI_3031</strain>
    </source>
</reference>
<dbReference type="PANTHER" id="PTHR21198:SF2">
    <property type="entry name" value="GLUTAMATE RACEMASE"/>
    <property type="match status" value="1"/>
</dbReference>
<dbReference type="PROSITE" id="PS00923">
    <property type="entry name" value="ASP_GLU_RACEMASE_1"/>
    <property type="match status" value="1"/>
</dbReference>